<feature type="compositionally biased region" description="Polar residues" evidence="1">
    <location>
        <begin position="492"/>
        <end position="504"/>
    </location>
</feature>
<organism evidence="2 3">
    <name type="scientific">Clavelina lepadiformis</name>
    <name type="common">Light-bulb sea squirt</name>
    <name type="synonym">Ascidia lepadiformis</name>
    <dbReference type="NCBI Taxonomy" id="159417"/>
    <lineage>
        <taxon>Eukaryota</taxon>
        <taxon>Metazoa</taxon>
        <taxon>Chordata</taxon>
        <taxon>Tunicata</taxon>
        <taxon>Ascidiacea</taxon>
        <taxon>Aplousobranchia</taxon>
        <taxon>Clavelinidae</taxon>
        <taxon>Clavelina</taxon>
    </lineage>
</organism>
<feature type="region of interest" description="Disordered" evidence="1">
    <location>
        <begin position="492"/>
        <end position="638"/>
    </location>
</feature>
<evidence type="ECO:0000313" key="3">
    <source>
        <dbReference type="Proteomes" id="UP001642483"/>
    </source>
</evidence>
<dbReference type="Proteomes" id="UP001642483">
    <property type="component" value="Unassembled WGS sequence"/>
</dbReference>
<accession>A0ABP0F640</accession>
<keyword evidence="3" id="KW-1185">Reference proteome</keyword>
<name>A0ABP0F640_CLALP</name>
<feature type="compositionally biased region" description="Polar residues" evidence="1">
    <location>
        <begin position="513"/>
        <end position="535"/>
    </location>
</feature>
<sequence>MSSKPTLNRFSANCGLQICSHPACWENLRKLSKKFADFEESMVEDTRTQHSFDESAYKIDGLSYLSIVNLLDDYGCDADDQFSPPFVDRESNGIARRTLKDVRHKDASLITRLNLQDLTQETASGITPAPANTPLQSSHGFGDGAMPSDIQNVYNSRKNVVGRVVQGEPHCSKISMSLFQCAKPRKCYVWQTSKKQFNISKTRDPSTVSQVILPVDSLPSHSKPTSWSSVRGRKSIKSMPGSQEVVRRQMDLMMSGNVKESIEAKPAKQPQTSIPYKVKHLRHVPVDVLLRILRADLSNGTITSKEASLLLQRVTGPRNVLPPIRAPTSQQAYSHSAPNRKNIVSSDFPFGLANGVKSPSFVDKPQKSFYSPPPSKPLEENEGIVSQKASSVSSKFKESKTITHTKPILRSRHSVSSMKNRTHLSNITVSNTDTSANVSSPPRPFHYMRQAQDLSLCPLPTPPPPSPSTERDSEYNLILGGSTVLAHASRIPSLSTNSHSSENPSIPDRCRDTTAQTHSTDPPSSSRKPSSTVQVNKVKVDDSESSSMSIKAPKNMVNGNSNGKDDSALPKVRPSAVEKSNASSPAPPPPSPEVPVASHIKLADNSVSVNLKDGPTTIDNQAIDKDTLPASEHGDGLG</sequence>
<feature type="region of interest" description="Disordered" evidence="1">
    <location>
        <begin position="222"/>
        <end position="242"/>
    </location>
</feature>
<evidence type="ECO:0008006" key="4">
    <source>
        <dbReference type="Google" id="ProtNLM"/>
    </source>
</evidence>
<dbReference type="EMBL" id="CAWYQH010000013">
    <property type="protein sequence ID" value="CAK8675173.1"/>
    <property type="molecule type" value="Genomic_DNA"/>
</dbReference>
<evidence type="ECO:0000256" key="1">
    <source>
        <dbReference type="SAM" id="MobiDB-lite"/>
    </source>
</evidence>
<proteinExistence type="predicted"/>
<protein>
    <recommendedName>
        <fullName evidence="4">RING-type E3 ubiquitin transferase</fullName>
    </recommendedName>
</protein>
<feature type="compositionally biased region" description="Basic and acidic residues" evidence="1">
    <location>
        <begin position="622"/>
        <end position="638"/>
    </location>
</feature>
<feature type="region of interest" description="Disordered" evidence="1">
    <location>
        <begin position="362"/>
        <end position="445"/>
    </location>
</feature>
<reference evidence="2 3" key="1">
    <citation type="submission" date="2024-02" db="EMBL/GenBank/DDBJ databases">
        <authorList>
            <person name="Daric V."/>
            <person name="Darras S."/>
        </authorList>
    </citation>
    <scope>NUCLEOTIDE SEQUENCE [LARGE SCALE GENOMIC DNA]</scope>
</reference>
<comment type="caution">
    <text evidence="2">The sequence shown here is derived from an EMBL/GenBank/DDBJ whole genome shotgun (WGS) entry which is preliminary data.</text>
</comment>
<gene>
    <name evidence="2" type="ORF">CVLEPA_LOCUS4781</name>
</gene>
<evidence type="ECO:0000313" key="2">
    <source>
        <dbReference type="EMBL" id="CAK8675173.1"/>
    </source>
</evidence>
<feature type="compositionally biased region" description="Polar residues" evidence="1">
    <location>
        <begin position="414"/>
        <end position="440"/>
    </location>
</feature>